<dbReference type="Gene3D" id="2.60.40.790">
    <property type="match status" value="1"/>
</dbReference>
<comment type="similarity">
    <text evidence="1 2">Belongs to the small heat shock protein (HSP20) family.</text>
</comment>
<name>A0A521BSM0_SACCC</name>
<evidence type="ECO:0000256" key="2">
    <source>
        <dbReference type="RuleBase" id="RU003616"/>
    </source>
</evidence>
<dbReference type="PANTHER" id="PTHR11527">
    <property type="entry name" value="HEAT-SHOCK PROTEIN 20 FAMILY MEMBER"/>
    <property type="match status" value="1"/>
</dbReference>
<dbReference type="InterPro" id="IPR008978">
    <property type="entry name" value="HSP20-like_chaperone"/>
</dbReference>
<evidence type="ECO:0000313" key="5">
    <source>
        <dbReference type="Proteomes" id="UP000319040"/>
    </source>
</evidence>
<dbReference type="OrthoDB" id="9814487at2"/>
<dbReference type="AlphaFoldDB" id="A0A521BSM0"/>
<dbReference type="RefSeq" id="WP_142532331.1">
    <property type="nucleotide sequence ID" value="NZ_FXTB01000002.1"/>
</dbReference>
<dbReference type="EMBL" id="FXTB01000002">
    <property type="protein sequence ID" value="SMO49530.1"/>
    <property type="molecule type" value="Genomic_DNA"/>
</dbReference>
<dbReference type="SUPFAM" id="SSF49764">
    <property type="entry name" value="HSP20-like chaperones"/>
    <property type="match status" value="1"/>
</dbReference>
<dbReference type="Proteomes" id="UP000319040">
    <property type="component" value="Unassembled WGS sequence"/>
</dbReference>
<dbReference type="InterPro" id="IPR002068">
    <property type="entry name" value="A-crystallin/Hsp20_dom"/>
</dbReference>
<evidence type="ECO:0000313" key="4">
    <source>
        <dbReference type="EMBL" id="SMO49530.1"/>
    </source>
</evidence>
<evidence type="ECO:0000256" key="1">
    <source>
        <dbReference type="PROSITE-ProRule" id="PRU00285"/>
    </source>
</evidence>
<feature type="domain" description="SHSP" evidence="3">
    <location>
        <begin position="31"/>
        <end position="143"/>
    </location>
</feature>
<dbReference type="CDD" id="cd06464">
    <property type="entry name" value="ACD_sHsps-like"/>
    <property type="match status" value="1"/>
</dbReference>
<proteinExistence type="inferred from homology"/>
<sequence>MTLVKRTNSNIESLVNNLMGGDFFMNQHGMYSGQKSIPAVNIIENDDQYLIELAAAGLKKEDFNIELNNGRLTISAEGKEAEDKVTYRQREFNYAGFTRTFGVPKQKVDDAAIGASYENGVLRVNLPKREEVKPKPVRKVEVA</sequence>
<reference evidence="4 5" key="1">
    <citation type="submission" date="2017-05" db="EMBL/GenBank/DDBJ databases">
        <authorList>
            <person name="Varghese N."/>
            <person name="Submissions S."/>
        </authorList>
    </citation>
    <scope>NUCLEOTIDE SEQUENCE [LARGE SCALE GENOMIC DNA]</scope>
    <source>
        <strain evidence="4 5">DSM 27040</strain>
    </source>
</reference>
<dbReference type="PROSITE" id="PS01031">
    <property type="entry name" value="SHSP"/>
    <property type="match status" value="1"/>
</dbReference>
<protein>
    <submittedName>
        <fullName evidence="4">HSP20 family protein</fullName>
    </submittedName>
</protein>
<dbReference type="InterPro" id="IPR031107">
    <property type="entry name" value="Small_HSP"/>
</dbReference>
<dbReference type="Pfam" id="PF00011">
    <property type="entry name" value="HSP20"/>
    <property type="match status" value="1"/>
</dbReference>
<accession>A0A521BSM0</accession>
<organism evidence="4 5">
    <name type="scientific">Saccharicrinis carchari</name>
    <dbReference type="NCBI Taxonomy" id="1168039"/>
    <lineage>
        <taxon>Bacteria</taxon>
        <taxon>Pseudomonadati</taxon>
        <taxon>Bacteroidota</taxon>
        <taxon>Bacteroidia</taxon>
        <taxon>Marinilabiliales</taxon>
        <taxon>Marinilabiliaceae</taxon>
        <taxon>Saccharicrinis</taxon>
    </lineage>
</organism>
<gene>
    <name evidence="4" type="ORF">SAMN06265379_1023</name>
</gene>
<keyword evidence="5" id="KW-1185">Reference proteome</keyword>
<evidence type="ECO:0000259" key="3">
    <source>
        <dbReference type="PROSITE" id="PS01031"/>
    </source>
</evidence>